<evidence type="ECO:0000313" key="1">
    <source>
        <dbReference type="EMBL" id="EKU74769.1"/>
    </source>
</evidence>
<dbReference type="Pfam" id="PF13711">
    <property type="entry name" value="DUF4160"/>
    <property type="match status" value="1"/>
</dbReference>
<keyword evidence="2" id="KW-1185">Reference proteome</keyword>
<organism evidence="1 2">
    <name type="scientific">Sphingobium yanoikuyae ATCC 51230</name>
    <dbReference type="NCBI Taxonomy" id="883163"/>
    <lineage>
        <taxon>Bacteria</taxon>
        <taxon>Pseudomonadati</taxon>
        <taxon>Pseudomonadota</taxon>
        <taxon>Alphaproteobacteria</taxon>
        <taxon>Sphingomonadales</taxon>
        <taxon>Sphingomonadaceae</taxon>
        <taxon>Sphingobium</taxon>
    </lineage>
</organism>
<dbReference type="EMBL" id="AGZU01000008">
    <property type="protein sequence ID" value="EKU74769.1"/>
    <property type="molecule type" value="Genomic_DNA"/>
</dbReference>
<evidence type="ECO:0008006" key="3">
    <source>
        <dbReference type="Google" id="ProtNLM"/>
    </source>
</evidence>
<sequence length="77" mass="9040">MPTILRLDGYRFYFYSHEPNEPPHVHVDKGGASIKVWLDPISLARNTGFRRQEINGIMTMVEAHRARLLEAWHEYFG</sequence>
<accession>K9CRI2</accession>
<name>K9CRI2_SPHYA</name>
<dbReference type="HOGENOM" id="CLU_162083_4_1_5"/>
<dbReference type="AlphaFoldDB" id="K9CRI2"/>
<evidence type="ECO:0000313" key="2">
    <source>
        <dbReference type="Proteomes" id="UP000009887"/>
    </source>
</evidence>
<dbReference type="InterPro" id="IPR025427">
    <property type="entry name" value="DUF4160"/>
</dbReference>
<protein>
    <recommendedName>
        <fullName evidence="3">DUF4160 domain-containing protein</fullName>
    </recommendedName>
</protein>
<reference evidence="1 2" key="1">
    <citation type="submission" date="2012-09" db="EMBL/GenBank/DDBJ databases">
        <title>The Genome Sequence of Sphingobium yanoikuyae ATCC 51230.</title>
        <authorList>
            <consortium name="The Broad Institute Genome Sequencing Platform"/>
            <person name="Earl A."/>
            <person name="Ward D."/>
            <person name="Feldgarden M."/>
            <person name="Gevers D."/>
            <person name="Huys G."/>
            <person name="Walker B."/>
            <person name="Young S.K."/>
            <person name="Zeng Q."/>
            <person name="Gargeya S."/>
            <person name="Fitzgerald M."/>
            <person name="Haas B."/>
            <person name="Abouelleil A."/>
            <person name="Alvarado L."/>
            <person name="Arachchi H.M."/>
            <person name="Berlin A.M."/>
            <person name="Chapman S.B."/>
            <person name="Goldberg J."/>
            <person name="Griggs A."/>
            <person name="Gujja S."/>
            <person name="Hansen M."/>
            <person name="Howarth C."/>
            <person name="Imamovic A."/>
            <person name="Larimer J."/>
            <person name="McCowen C."/>
            <person name="Montmayeur A."/>
            <person name="Murphy C."/>
            <person name="Neiman D."/>
            <person name="Pearson M."/>
            <person name="Priest M."/>
            <person name="Roberts A."/>
            <person name="Saif S."/>
            <person name="Shea T."/>
            <person name="Sisk P."/>
            <person name="Sykes S."/>
            <person name="Wortman J."/>
            <person name="Nusbaum C."/>
            <person name="Birren B."/>
        </authorList>
    </citation>
    <scope>NUCLEOTIDE SEQUENCE [LARGE SCALE GENOMIC DNA]</scope>
    <source>
        <strain evidence="1 2">ATCC 51230</strain>
    </source>
</reference>
<proteinExistence type="predicted"/>
<dbReference type="Proteomes" id="UP000009887">
    <property type="component" value="Unassembled WGS sequence"/>
</dbReference>
<gene>
    <name evidence="1" type="ORF">HMPREF9718_02297</name>
</gene>
<comment type="caution">
    <text evidence="1">The sequence shown here is derived from an EMBL/GenBank/DDBJ whole genome shotgun (WGS) entry which is preliminary data.</text>
</comment>
<dbReference type="RefSeq" id="WP_004209433.1">
    <property type="nucleotide sequence ID" value="NZ_JH992904.1"/>
</dbReference>
<dbReference type="PATRIC" id="fig|883163.3.peg.2345"/>